<keyword evidence="10" id="KW-0479">Metal-binding</keyword>
<comment type="catalytic activity">
    <reaction evidence="10">
        <text>(6R)-NADHX = (6S)-NADHX</text>
        <dbReference type="Rhea" id="RHEA:32215"/>
        <dbReference type="ChEBI" id="CHEBI:64074"/>
        <dbReference type="ChEBI" id="CHEBI:64075"/>
        <dbReference type="EC" id="5.1.99.6"/>
    </reaction>
</comment>
<dbReference type="GO" id="GO:0005739">
    <property type="term" value="C:mitochondrion"/>
    <property type="evidence" value="ECO:0007669"/>
    <property type="project" value="UniProtKB-SubCell"/>
</dbReference>
<comment type="catalytic activity">
    <reaction evidence="10">
        <text>(6R)-NADPHX = (6S)-NADPHX</text>
        <dbReference type="Rhea" id="RHEA:32227"/>
        <dbReference type="ChEBI" id="CHEBI:64076"/>
        <dbReference type="ChEBI" id="CHEBI:64077"/>
        <dbReference type="EC" id="5.1.99.6"/>
    </reaction>
</comment>
<evidence type="ECO:0000256" key="3">
    <source>
        <dbReference type="ARBA" id="ARBA00022676"/>
    </source>
</evidence>
<dbReference type="HAMAP" id="MF_01966">
    <property type="entry name" value="NADHX_epimerase"/>
    <property type="match status" value="1"/>
</dbReference>
<feature type="transmembrane region" description="Helical" evidence="11">
    <location>
        <begin position="327"/>
        <end position="346"/>
    </location>
</feature>
<keyword evidence="10" id="KW-0496">Mitochondrion</keyword>
<protein>
    <recommendedName>
        <fullName evidence="10">NAD(P)H-hydrate epimerase</fullName>
        <ecNumber evidence="10">5.1.99.6</ecNumber>
    </recommendedName>
    <alternativeName>
        <fullName evidence="10">NAD(P)HX epimerase</fullName>
    </alternativeName>
</protein>
<organism evidence="14 15">
    <name type="scientific">Rhizoctonia solani</name>
    <dbReference type="NCBI Taxonomy" id="456999"/>
    <lineage>
        <taxon>Eukaryota</taxon>
        <taxon>Fungi</taxon>
        <taxon>Dikarya</taxon>
        <taxon>Basidiomycota</taxon>
        <taxon>Agaricomycotina</taxon>
        <taxon>Agaricomycetes</taxon>
        <taxon>Cantharellales</taxon>
        <taxon>Ceratobasidiaceae</taxon>
        <taxon>Rhizoctonia</taxon>
    </lineage>
</organism>
<feature type="binding site" evidence="10">
    <location>
        <position position="703"/>
    </location>
    <ligand>
        <name>K(+)</name>
        <dbReference type="ChEBI" id="CHEBI:29103"/>
    </ligand>
</feature>
<comment type="cofactor">
    <cofactor evidence="10">
        <name>K(+)</name>
        <dbReference type="ChEBI" id="CHEBI:29103"/>
    </cofactor>
    <text evidence="10">Binds 1 potassium ion per subunit.</text>
</comment>
<dbReference type="SUPFAM" id="SSF64153">
    <property type="entry name" value="YjeF N-terminal domain-like"/>
    <property type="match status" value="1"/>
</dbReference>
<comment type="function">
    <text evidence="10">Catalyzes the epimerization of the S- and R-forms of NAD(P)HX, a damaged form of NAD(P)H that is a result of enzymatic or heat-dependent hydration. This is a prerequisite for the S-specific NAD(P)H-hydrate dehydratase to allow the repair of both epimers of NAD(P)HX.</text>
</comment>
<keyword evidence="10" id="KW-0630">Potassium</keyword>
<keyword evidence="12" id="KW-0732">Signal</keyword>
<feature type="domain" description="YjeF N-terminal" evidence="13">
    <location>
        <begin position="553"/>
        <end position="768"/>
    </location>
</feature>
<reference evidence="14" key="1">
    <citation type="submission" date="2021-01" db="EMBL/GenBank/DDBJ databases">
        <authorList>
            <person name="Kaushik A."/>
        </authorList>
    </citation>
    <scope>NUCLEOTIDE SEQUENCE</scope>
    <source>
        <strain evidence="14">AG3-1AP</strain>
    </source>
</reference>
<keyword evidence="10" id="KW-0547">Nucleotide-binding</keyword>
<keyword evidence="4" id="KW-0808">Transferase</keyword>
<dbReference type="GO" id="GO:0006506">
    <property type="term" value="P:GPI anchor biosynthetic process"/>
    <property type="evidence" value="ECO:0007669"/>
    <property type="project" value="TreeGrafter"/>
</dbReference>
<gene>
    <name evidence="14" type="ORF">RDB_LOCUS24268</name>
</gene>
<comment type="similarity">
    <text evidence="10">Belongs to the NnrE/AIBP family.</text>
</comment>
<feature type="binding site" evidence="10">
    <location>
        <position position="700"/>
    </location>
    <ligand>
        <name>(6S)-NADPHX</name>
        <dbReference type="ChEBI" id="CHEBI:64076"/>
    </ligand>
</feature>
<dbReference type="PANTHER" id="PTHR22760:SF4">
    <property type="entry name" value="GPI MANNOSYLTRANSFERASE 3"/>
    <property type="match status" value="1"/>
</dbReference>
<feature type="binding site" evidence="10">
    <location>
        <begin position="604"/>
        <end position="608"/>
    </location>
    <ligand>
        <name>(6S)-NADPHX</name>
        <dbReference type="ChEBI" id="CHEBI:64076"/>
    </ligand>
</feature>
<feature type="chain" id="PRO_5034408427" description="NAD(P)H-hydrate epimerase" evidence="12">
    <location>
        <begin position="22"/>
        <end position="788"/>
    </location>
</feature>
<keyword evidence="3 11" id="KW-0328">Glycosyltransferase</keyword>
<evidence type="ECO:0000256" key="1">
    <source>
        <dbReference type="ARBA" id="ARBA00004477"/>
    </source>
</evidence>
<feature type="transmembrane region" description="Helical" evidence="11">
    <location>
        <begin position="209"/>
        <end position="227"/>
    </location>
</feature>
<feature type="binding site" evidence="10">
    <location>
        <position position="667"/>
    </location>
    <ligand>
        <name>K(+)</name>
        <dbReference type="ChEBI" id="CHEBI:29103"/>
    </ligand>
</feature>
<evidence type="ECO:0000256" key="11">
    <source>
        <dbReference type="RuleBase" id="RU363075"/>
    </source>
</evidence>
<name>A0A8H3A8P1_9AGAM</name>
<feature type="signal peptide" evidence="12">
    <location>
        <begin position="1"/>
        <end position="21"/>
    </location>
</feature>
<evidence type="ECO:0000256" key="2">
    <source>
        <dbReference type="ARBA" id="ARBA00006065"/>
    </source>
</evidence>
<dbReference type="InterPro" id="IPR036652">
    <property type="entry name" value="YjeF_N_dom_sf"/>
</dbReference>
<accession>A0A8H3A8P1</accession>
<comment type="caution">
    <text evidence="14">The sequence shown here is derived from an EMBL/GenBank/DDBJ whole genome shotgun (WGS) entry which is preliminary data.</text>
</comment>
<dbReference type="Gene3D" id="3.40.50.10260">
    <property type="entry name" value="YjeF N-terminal domain"/>
    <property type="match status" value="1"/>
</dbReference>
<keyword evidence="7 11" id="KW-1133">Transmembrane helix</keyword>
<evidence type="ECO:0000256" key="5">
    <source>
        <dbReference type="ARBA" id="ARBA00022692"/>
    </source>
</evidence>
<evidence type="ECO:0000313" key="14">
    <source>
        <dbReference type="EMBL" id="CAE6413325.1"/>
    </source>
</evidence>
<evidence type="ECO:0000256" key="8">
    <source>
        <dbReference type="ARBA" id="ARBA00023136"/>
    </source>
</evidence>
<dbReference type="GO" id="GO:0046872">
    <property type="term" value="F:metal ion binding"/>
    <property type="evidence" value="ECO:0007669"/>
    <property type="project" value="UniProtKB-KW"/>
</dbReference>
<dbReference type="Proteomes" id="UP000663831">
    <property type="component" value="Unassembled WGS sequence"/>
</dbReference>
<dbReference type="GO" id="GO:0052856">
    <property type="term" value="F:NAD(P)HX epimerase activity"/>
    <property type="evidence" value="ECO:0007669"/>
    <property type="project" value="UniProtKB-UniRule"/>
</dbReference>
<comment type="subcellular location">
    <subcellularLocation>
        <location evidence="10">Cytoplasm</location>
    </subcellularLocation>
    <subcellularLocation>
        <location evidence="10">Mitochondrion</location>
    </subcellularLocation>
    <subcellularLocation>
        <location evidence="1 11">Endoplasmic reticulum membrane</location>
        <topology evidence="1 11">Multi-pass membrane protein</topology>
    </subcellularLocation>
</comment>
<dbReference type="InterPro" id="IPR004443">
    <property type="entry name" value="YjeF_N_dom"/>
</dbReference>
<evidence type="ECO:0000259" key="13">
    <source>
        <dbReference type="PROSITE" id="PS51385"/>
    </source>
</evidence>
<dbReference type="PANTHER" id="PTHR22760">
    <property type="entry name" value="GLYCOSYLTRANSFERASE"/>
    <property type="match status" value="1"/>
</dbReference>
<dbReference type="GO" id="GO:0000166">
    <property type="term" value="F:nucleotide binding"/>
    <property type="evidence" value="ECO:0007669"/>
    <property type="project" value="UniProtKB-KW"/>
</dbReference>
<dbReference type="EC" id="5.1.99.6" evidence="10"/>
<comment type="function">
    <text evidence="9">Mannosyltransferase involved in glycosylphosphatidylinositol-anchor biosynthesis. Transfers the third mannose to Man2-GlcN-acyl-PI during GPI precursor assembly.</text>
</comment>
<feature type="binding site" evidence="10">
    <location>
        <begin position="671"/>
        <end position="677"/>
    </location>
    <ligand>
        <name>(6S)-NADPHX</name>
        <dbReference type="ChEBI" id="CHEBI:64076"/>
    </ligand>
</feature>
<keyword evidence="6 11" id="KW-0256">Endoplasmic reticulum</keyword>
<feature type="binding site" evidence="10">
    <location>
        <position position="605"/>
    </location>
    <ligand>
        <name>K(+)</name>
        <dbReference type="ChEBI" id="CHEBI:29103"/>
    </ligand>
</feature>
<evidence type="ECO:0000256" key="4">
    <source>
        <dbReference type="ARBA" id="ARBA00022679"/>
    </source>
</evidence>
<dbReference type="AlphaFoldDB" id="A0A8H3A8P1"/>
<dbReference type="InterPro" id="IPR005599">
    <property type="entry name" value="GPI_mannosylTrfase"/>
</dbReference>
<keyword evidence="10" id="KW-0520">NAD</keyword>
<dbReference type="GO" id="GO:0000026">
    <property type="term" value="F:alpha-1,2-mannosyltransferase activity"/>
    <property type="evidence" value="ECO:0007669"/>
    <property type="project" value="TreeGrafter"/>
</dbReference>
<evidence type="ECO:0000256" key="12">
    <source>
        <dbReference type="SAM" id="SignalP"/>
    </source>
</evidence>
<feature type="transmembrane region" description="Helical" evidence="11">
    <location>
        <begin position="305"/>
        <end position="321"/>
    </location>
</feature>
<evidence type="ECO:0000313" key="15">
    <source>
        <dbReference type="Proteomes" id="UP000663831"/>
    </source>
</evidence>
<keyword evidence="8 11" id="KW-0472">Membrane</keyword>
<dbReference type="Pfam" id="PF03853">
    <property type="entry name" value="YjeF_N"/>
    <property type="match status" value="1"/>
</dbReference>
<evidence type="ECO:0000256" key="6">
    <source>
        <dbReference type="ARBA" id="ARBA00022824"/>
    </source>
</evidence>
<feature type="transmembrane region" description="Helical" evidence="11">
    <location>
        <begin position="171"/>
        <end position="197"/>
    </location>
</feature>
<feature type="transmembrane region" description="Helical" evidence="11">
    <location>
        <begin position="263"/>
        <end position="284"/>
    </location>
</feature>
<feature type="transmembrane region" description="Helical" evidence="11">
    <location>
        <begin position="93"/>
        <end position="110"/>
    </location>
</feature>
<proteinExistence type="inferred from homology"/>
<evidence type="ECO:0000256" key="10">
    <source>
        <dbReference type="HAMAP-Rule" id="MF_03159"/>
    </source>
</evidence>
<keyword evidence="10" id="KW-0963">Cytoplasm</keyword>
<dbReference type="GO" id="GO:0005789">
    <property type="term" value="C:endoplasmic reticulum membrane"/>
    <property type="evidence" value="ECO:0007669"/>
    <property type="project" value="UniProtKB-SubCell"/>
</dbReference>
<comment type="similarity">
    <text evidence="2">Belongs to the glycosyltransferase 22 family. PIGB subfamily.</text>
</comment>
<sequence>MLRLASARCILLVFGIRLLIALSTCGFFQPDEYFQTLEPAYRVVFGSGHLTWEWIANPPIRSFVYPALFVPAYAWVKVMNLEDTFTLIWAPKFVQVIFASAGDLALYQIARSLFTKTHGDAVLFLSLVSPFNVLALTRTLANSTETSLVTVALLFWPFSLSQARWRTRISLSLAALSCIIRPTAAIIWAFLASELLWRASSSWGHISNLMADGCLVGFVAVFTITLADTTYYGTPTFTPFSFLKTNLVSGIASFYGANSFHYYITQGLPIILGPALPFAILGAWSHFKDVPTDRKTSPSRRIRSLLLALVAWSIMVYSLLAHKEWRFIHPLLPILHLFAADYLINLNNIKHATDQRVQDNPKTNVTFHLPIRRNHIVYFLAVCLPLNLYLIRWHGNAQIAVTRYLHNLSVGSDRVKSIGVLMPCHSIPGQAYLHLPRLARPLSGHLIWELGCEPPLGLNQSQRETYVSQTDVFFEALGPTRYLDRHFPPEVDSTFPPSPEPFTTPGSSPSTQGWNHTWPSHFIMFGALENTSSSTEIQDTVGQKLRRKGYEVIWRIDEELMSAAGAFSLDQLMELAGFSCAQALSKTYDDKKYPRVLVCCGPGNQGGDGLVAARHLKMFGYEPTLYMPKPGSKDIYKRLASQCSNLHIPSSPELPESFKSSYDVILDAIFGFSFKPPARAPFDTTLRLIGESGLPIVSVDIPSGWDVDNGPQEVKADGDKAGALGALRPDVLVSLTAPKQGARTFQGRHFLGGRFVPPDLAKKFELNLPDYPGSDQVVELTDNGESKL</sequence>
<keyword evidence="10" id="KW-0413">Isomerase</keyword>
<evidence type="ECO:0000256" key="7">
    <source>
        <dbReference type="ARBA" id="ARBA00022989"/>
    </source>
</evidence>
<evidence type="ECO:0000256" key="9">
    <source>
        <dbReference type="ARBA" id="ARBA00024708"/>
    </source>
</evidence>
<feature type="transmembrane region" description="Helical" evidence="11">
    <location>
        <begin position="376"/>
        <end position="395"/>
    </location>
</feature>
<dbReference type="Pfam" id="PF03901">
    <property type="entry name" value="Glyco_transf_22"/>
    <property type="match status" value="1"/>
</dbReference>
<keyword evidence="5 11" id="KW-0812">Transmembrane</keyword>
<comment type="caution">
    <text evidence="10">Lacks conserved residue(s) required for the propagation of feature annotation.</text>
</comment>
<dbReference type="NCBIfam" id="TIGR00197">
    <property type="entry name" value="yjeF_nterm"/>
    <property type="match status" value="1"/>
</dbReference>
<dbReference type="EMBL" id="CAJMWV010000755">
    <property type="protein sequence ID" value="CAE6413325.1"/>
    <property type="molecule type" value="Genomic_DNA"/>
</dbReference>
<dbReference type="PROSITE" id="PS51385">
    <property type="entry name" value="YJEF_N"/>
    <property type="match status" value="1"/>
</dbReference>